<dbReference type="GO" id="GO:0016020">
    <property type="term" value="C:membrane"/>
    <property type="evidence" value="ECO:0007669"/>
    <property type="project" value="GOC"/>
</dbReference>
<name>I9QYP2_9BACT</name>
<feature type="domain" description="Glycosyl hydrolase family 30 beta sandwich" evidence="4">
    <location>
        <begin position="62"/>
        <end position="108"/>
    </location>
</feature>
<accession>I9QYP2</accession>
<dbReference type="PANTHER" id="PTHR11069:SF23">
    <property type="entry name" value="LYSOSOMAL ACID GLUCOSYLCERAMIDASE"/>
    <property type="match status" value="1"/>
</dbReference>
<evidence type="ECO:0000256" key="1">
    <source>
        <dbReference type="ARBA" id="ARBA00005382"/>
    </source>
</evidence>
<comment type="similarity">
    <text evidence="1">Belongs to the glycosyl hydrolase 30 family.</text>
</comment>
<dbReference type="GO" id="GO:0006680">
    <property type="term" value="P:glucosylceramide catabolic process"/>
    <property type="evidence" value="ECO:0007669"/>
    <property type="project" value="TreeGrafter"/>
</dbReference>
<dbReference type="GO" id="GO:0004348">
    <property type="term" value="F:glucosylceramidase activity"/>
    <property type="evidence" value="ECO:0007669"/>
    <property type="project" value="InterPro"/>
</dbReference>
<evidence type="ECO:0000259" key="4">
    <source>
        <dbReference type="Pfam" id="PF17189"/>
    </source>
</evidence>
<keyword evidence="3" id="KW-0378">Hydrolase</keyword>
<dbReference type="AlphaFoldDB" id="I9QYP2"/>
<evidence type="ECO:0000313" key="6">
    <source>
        <dbReference type="Proteomes" id="UP000005974"/>
    </source>
</evidence>
<dbReference type="Gene3D" id="3.20.20.80">
    <property type="entry name" value="Glycosidases"/>
    <property type="match status" value="1"/>
</dbReference>
<evidence type="ECO:0000256" key="2">
    <source>
        <dbReference type="ARBA" id="ARBA00022729"/>
    </source>
</evidence>
<reference evidence="5 6" key="1">
    <citation type="submission" date="2012-02" db="EMBL/GenBank/DDBJ databases">
        <title>The Genome Sequence of Bacteroides dorei CL02T12C06.</title>
        <authorList>
            <consortium name="The Broad Institute Genome Sequencing Platform"/>
            <person name="Earl A."/>
            <person name="Ward D."/>
            <person name="Feldgarden M."/>
            <person name="Gevers D."/>
            <person name="Zitomersky N.L."/>
            <person name="Coyne M.J."/>
            <person name="Comstock L.E."/>
            <person name="Young S.K."/>
            <person name="Zeng Q."/>
            <person name="Gargeya S."/>
            <person name="Fitzgerald M."/>
            <person name="Haas B."/>
            <person name="Abouelleil A."/>
            <person name="Alvarado L."/>
            <person name="Arachchi H.M."/>
            <person name="Berlin A."/>
            <person name="Chapman S.B."/>
            <person name="Gearin G."/>
            <person name="Goldberg J."/>
            <person name="Griggs A."/>
            <person name="Gujja S."/>
            <person name="Hansen M."/>
            <person name="Heiman D."/>
            <person name="Howarth C."/>
            <person name="Larimer J."/>
            <person name="Lui A."/>
            <person name="MacDonald P.J.P."/>
            <person name="McCowen C."/>
            <person name="Montmayeur A."/>
            <person name="Murphy C."/>
            <person name="Neiman D."/>
            <person name="Pearson M."/>
            <person name="Priest M."/>
            <person name="Roberts A."/>
            <person name="Saif S."/>
            <person name="Shea T."/>
            <person name="Sisk P."/>
            <person name="Stolte C."/>
            <person name="Sykes S."/>
            <person name="Wortman J."/>
            <person name="Nusbaum C."/>
            <person name="Birren B."/>
        </authorList>
    </citation>
    <scope>NUCLEOTIDE SEQUENCE [LARGE SCALE GENOMIC DNA]</scope>
    <source>
        <strain evidence="5 6">CL02T12C06</strain>
    </source>
</reference>
<dbReference type="SUPFAM" id="SSF51445">
    <property type="entry name" value="(Trans)glycosidases"/>
    <property type="match status" value="1"/>
</dbReference>
<dbReference type="Pfam" id="PF17189">
    <property type="entry name" value="Glyco_hydro_30C"/>
    <property type="match status" value="1"/>
</dbReference>
<comment type="caution">
    <text evidence="5">The sequence shown here is derived from an EMBL/GenBank/DDBJ whole genome shotgun (WGS) entry which is preliminary data.</text>
</comment>
<keyword evidence="6" id="KW-1185">Reference proteome</keyword>
<dbReference type="EMBL" id="AGXJ01000034">
    <property type="protein sequence ID" value="EIY34748.1"/>
    <property type="molecule type" value="Genomic_DNA"/>
</dbReference>
<evidence type="ECO:0000313" key="5">
    <source>
        <dbReference type="EMBL" id="EIY34748.1"/>
    </source>
</evidence>
<dbReference type="InterPro" id="IPR017853">
    <property type="entry name" value="GH"/>
</dbReference>
<gene>
    <name evidence="5" type="ORF">HMPREF1064_02196</name>
</gene>
<proteinExistence type="inferred from homology"/>
<sequence>MYWNMVLDETCKSWWDWAQNAMVIVDRNTRQVRYTDEYYLMKHLSHFVQPGSRLLKVSDHENVLAFRTADNGTAIVTYNPDEDTRFRTFVIDGKKIEVTLKPKSINTIKMNDK</sequence>
<dbReference type="HOGENOM" id="CLU_2128439_0_0_10"/>
<dbReference type="InterPro" id="IPR033452">
    <property type="entry name" value="GH30_C"/>
</dbReference>
<organism evidence="5 6">
    <name type="scientific">Phocaeicola dorei CL02T12C06</name>
    <dbReference type="NCBI Taxonomy" id="997876"/>
    <lineage>
        <taxon>Bacteria</taxon>
        <taxon>Pseudomonadati</taxon>
        <taxon>Bacteroidota</taxon>
        <taxon>Bacteroidia</taxon>
        <taxon>Bacteroidales</taxon>
        <taxon>Bacteroidaceae</taxon>
        <taxon>Phocaeicola</taxon>
    </lineage>
</organism>
<dbReference type="Proteomes" id="UP000005974">
    <property type="component" value="Unassembled WGS sequence"/>
</dbReference>
<evidence type="ECO:0000256" key="3">
    <source>
        <dbReference type="ARBA" id="ARBA00022801"/>
    </source>
</evidence>
<keyword evidence="2" id="KW-0732">Signal</keyword>
<dbReference type="InterPro" id="IPR013780">
    <property type="entry name" value="Glyco_hydro_b"/>
</dbReference>
<protein>
    <recommendedName>
        <fullName evidence="4">Glycosyl hydrolase family 30 beta sandwich domain-containing protein</fullName>
    </recommendedName>
</protein>
<dbReference type="Gene3D" id="2.60.40.1180">
    <property type="entry name" value="Golgi alpha-mannosidase II"/>
    <property type="match status" value="1"/>
</dbReference>
<dbReference type="PANTHER" id="PTHR11069">
    <property type="entry name" value="GLUCOSYLCERAMIDASE"/>
    <property type="match status" value="1"/>
</dbReference>
<dbReference type="PATRIC" id="fig|997876.3.peg.2251"/>
<dbReference type="InterPro" id="IPR001139">
    <property type="entry name" value="Glyco_hydro_30"/>
</dbReference>